<dbReference type="OrthoDB" id="6554712at2"/>
<protein>
    <submittedName>
        <fullName evidence="13">Outer membrane usher protein</fullName>
    </submittedName>
</protein>
<evidence type="ECO:0000256" key="3">
    <source>
        <dbReference type="ARBA" id="ARBA00022448"/>
    </source>
</evidence>
<dbReference type="InterPro" id="IPR037224">
    <property type="entry name" value="PapC_N_sf"/>
</dbReference>
<dbReference type="InterPro" id="IPR042186">
    <property type="entry name" value="FimD_plug_dom"/>
</dbReference>
<evidence type="ECO:0000313" key="13">
    <source>
        <dbReference type="EMBL" id="TDY53478.1"/>
    </source>
</evidence>
<dbReference type="InterPro" id="IPR000015">
    <property type="entry name" value="Fimb_usher"/>
</dbReference>
<keyword evidence="6 10" id="KW-0732">Signal</keyword>
<keyword evidence="9" id="KW-1029">Fimbrium biogenesis</keyword>
<evidence type="ECO:0000256" key="1">
    <source>
        <dbReference type="ARBA" id="ARBA00004571"/>
    </source>
</evidence>
<dbReference type="Gene3D" id="2.60.40.2610">
    <property type="entry name" value="Outer membrane usher protein FimD, plug domain"/>
    <property type="match status" value="1"/>
</dbReference>
<comment type="subcellular location">
    <subcellularLocation>
        <location evidence="1 9">Cell outer membrane</location>
        <topology evidence="1 9">Multi-pass membrane protein</topology>
    </subcellularLocation>
</comment>
<evidence type="ECO:0000256" key="6">
    <source>
        <dbReference type="ARBA" id="ARBA00022729"/>
    </source>
</evidence>
<dbReference type="PANTHER" id="PTHR30451">
    <property type="entry name" value="OUTER MEMBRANE USHER PROTEIN"/>
    <property type="match status" value="1"/>
</dbReference>
<dbReference type="InterPro" id="IPR025885">
    <property type="entry name" value="PapC_N"/>
</dbReference>
<dbReference type="Pfam" id="PF13953">
    <property type="entry name" value="PapC_C"/>
    <property type="match status" value="1"/>
</dbReference>
<keyword evidence="8 9" id="KW-0998">Cell outer membrane</keyword>
<dbReference type="GO" id="GO:0015473">
    <property type="term" value="F:fimbrial usher porin activity"/>
    <property type="evidence" value="ECO:0007669"/>
    <property type="project" value="InterPro"/>
</dbReference>
<evidence type="ECO:0000259" key="11">
    <source>
        <dbReference type="Pfam" id="PF13953"/>
    </source>
</evidence>
<comment type="similarity">
    <text evidence="2 9">Belongs to the fimbrial export usher family.</text>
</comment>
<dbReference type="Proteomes" id="UP000295509">
    <property type="component" value="Unassembled WGS sequence"/>
</dbReference>
<accession>A0A4R8LYW1</accession>
<dbReference type="GO" id="GO:0009279">
    <property type="term" value="C:cell outer membrane"/>
    <property type="evidence" value="ECO:0007669"/>
    <property type="project" value="UniProtKB-SubCell"/>
</dbReference>
<dbReference type="Gene3D" id="3.10.20.410">
    <property type="match status" value="1"/>
</dbReference>
<gene>
    <name evidence="13" type="ORF">BX592_103291</name>
</gene>
<keyword evidence="7 9" id="KW-0472">Membrane</keyword>
<dbReference type="InterPro" id="IPR025949">
    <property type="entry name" value="PapC-like_C"/>
</dbReference>
<dbReference type="Pfam" id="PF00577">
    <property type="entry name" value="Usher"/>
    <property type="match status" value="1"/>
</dbReference>
<proteinExistence type="inferred from homology"/>
<evidence type="ECO:0000256" key="8">
    <source>
        <dbReference type="ARBA" id="ARBA00023237"/>
    </source>
</evidence>
<keyword evidence="3 9" id="KW-0813">Transport</keyword>
<evidence type="ECO:0000256" key="2">
    <source>
        <dbReference type="ARBA" id="ARBA00008064"/>
    </source>
</evidence>
<feature type="domain" description="PapC-like C-terminal" evidence="11">
    <location>
        <begin position="780"/>
        <end position="846"/>
    </location>
</feature>
<keyword evidence="14" id="KW-1185">Reference proteome</keyword>
<keyword evidence="5 9" id="KW-0812">Transmembrane</keyword>
<dbReference type="EMBL" id="SORE01000003">
    <property type="protein sequence ID" value="TDY53478.1"/>
    <property type="molecule type" value="Genomic_DNA"/>
</dbReference>
<evidence type="ECO:0000259" key="12">
    <source>
        <dbReference type="Pfam" id="PF13954"/>
    </source>
</evidence>
<evidence type="ECO:0000256" key="4">
    <source>
        <dbReference type="ARBA" id="ARBA00022452"/>
    </source>
</evidence>
<evidence type="ECO:0000313" key="14">
    <source>
        <dbReference type="Proteomes" id="UP000295509"/>
    </source>
</evidence>
<organism evidence="13 14">
    <name type="scientific">Paraburkholderia rhizosphaerae</name>
    <dbReference type="NCBI Taxonomy" id="480658"/>
    <lineage>
        <taxon>Bacteria</taxon>
        <taxon>Pseudomonadati</taxon>
        <taxon>Pseudomonadota</taxon>
        <taxon>Betaproteobacteria</taxon>
        <taxon>Burkholderiales</taxon>
        <taxon>Burkholderiaceae</taxon>
        <taxon>Paraburkholderia</taxon>
    </lineage>
</organism>
<dbReference type="InterPro" id="IPR018030">
    <property type="entry name" value="Fimbrial_membr_usher_CS"/>
</dbReference>
<dbReference type="PROSITE" id="PS01151">
    <property type="entry name" value="FIMBRIAL_USHER"/>
    <property type="match status" value="1"/>
</dbReference>
<dbReference type="InterPro" id="IPR043142">
    <property type="entry name" value="PapC-like_C_sf"/>
</dbReference>
<feature type="chain" id="PRO_5020208582" evidence="10">
    <location>
        <begin position="38"/>
        <end position="862"/>
    </location>
</feature>
<dbReference type="Gene3D" id="2.60.40.2070">
    <property type="match status" value="1"/>
</dbReference>
<evidence type="ECO:0000256" key="10">
    <source>
        <dbReference type="SAM" id="SignalP"/>
    </source>
</evidence>
<sequence>MKRQSESSVSAPRLKLLAALVLSIVAASAYGSVTAVAEPTGATPGVADVQFNEQFLLAQDGTRVDIARFNKGNVALPGTYKSELYVNEVWRGRVDVKLGDVGGGRVEPCFDNELLQRVGVDMRKLSEQALAAPVRSSSTGACMTLPSLVKDATATFDNSEQRLDVSVPQIALDNKSRGYVDPKYWDNGVTAAMLQYNANVYRSNSGGLSSTQSYVGVNAGVNVGAWRFRSQGNVTQRTGTPTRYQSVAVYAQRGITPLKGQLTIGDSFTDGAVYDSFGLRGVQLTSDDRMLPESQRGYAPVIRGVANSNAKVQIRQNGNIIYETNVAPGAFAIDDLYPTGYGGDLQVVVTEADGSVRTSTVPFSSPVNALRAGVTRYSFVAGQYRNPSLHDNPPVFQFTLQRGLNNTVTAYGGAVVAQDYVSGVLGAAINTKYGAFGFDVTQSYATFGGRMPARSGQSYRFSYSKLVAPTDTNVSVAAYRYSTGGFLSMQDAAALRDPNYSMQPDMYTALQKSRLELTLNQSLGEKRGTLYLTGSTQNYWNRGGTDTQFQAGYNNFYKRIGYGVSVSREFDSTNRKWDTRVMANVTIPLGTGGHAPTATTMLQHDSASGGTLLQQSVAGTLGDANAVSYGVNASYAGGGSTGASTTAGGNVSYTTRFATLTANAGAGTGYTQAGAGIAGGIVAYGGGIAFAPQLGDTFGIVEAKGADGARVASASGVRVDPWGHAVVSSLTPYASNDVELDPKGLPVNVTLKSTVQHAVPTLGAVVPLKFETEAAGRALLLRVRLGDGTPPPFGAPVFDADGANVGTVSQDGLAVVTGLTRNEGDLSIRWDAPASKACTIHYTLPQQRTRDVLPALVEVPCM</sequence>
<dbReference type="PANTHER" id="PTHR30451:SF20">
    <property type="entry name" value="FIMBRIAE USHER"/>
    <property type="match status" value="1"/>
</dbReference>
<reference evidence="13 14" key="1">
    <citation type="submission" date="2019-03" db="EMBL/GenBank/DDBJ databases">
        <title>Genomic Encyclopedia of Type Strains, Phase III (KMG-III): the genomes of soil and plant-associated and newly described type strains.</title>
        <authorList>
            <person name="Whitman W."/>
        </authorList>
    </citation>
    <scope>NUCLEOTIDE SEQUENCE [LARGE SCALE GENOMIC DNA]</scope>
    <source>
        <strain evidence="13 14">LMG 29544</strain>
    </source>
</reference>
<dbReference type="Gene3D" id="2.60.40.3110">
    <property type="match status" value="1"/>
</dbReference>
<evidence type="ECO:0000256" key="7">
    <source>
        <dbReference type="ARBA" id="ARBA00023136"/>
    </source>
</evidence>
<evidence type="ECO:0000256" key="9">
    <source>
        <dbReference type="RuleBase" id="RU003884"/>
    </source>
</evidence>
<dbReference type="AlphaFoldDB" id="A0A4R8LYW1"/>
<comment type="caution">
    <text evidence="13">The sequence shown here is derived from an EMBL/GenBank/DDBJ whole genome shotgun (WGS) entry which is preliminary data.</text>
</comment>
<dbReference type="GO" id="GO:0009297">
    <property type="term" value="P:pilus assembly"/>
    <property type="evidence" value="ECO:0007669"/>
    <property type="project" value="InterPro"/>
</dbReference>
<evidence type="ECO:0000256" key="5">
    <source>
        <dbReference type="ARBA" id="ARBA00022692"/>
    </source>
</evidence>
<dbReference type="Pfam" id="PF13954">
    <property type="entry name" value="PapC_N"/>
    <property type="match status" value="1"/>
</dbReference>
<dbReference type="FunFam" id="2.60.40.3110:FF:000001">
    <property type="entry name" value="Putative fimbrial outer membrane usher"/>
    <property type="match status" value="1"/>
</dbReference>
<feature type="domain" description="PapC N-terminal" evidence="12">
    <location>
        <begin position="50"/>
        <end position="199"/>
    </location>
</feature>
<dbReference type="SUPFAM" id="SSF141729">
    <property type="entry name" value="FimD N-terminal domain-like"/>
    <property type="match status" value="1"/>
</dbReference>
<feature type="signal peptide" evidence="10">
    <location>
        <begin position="1"/>
        <end position="37"/>
    </location>
</feature>
<name>A0A4R8LYW1_9BURK</name>
<keyword evidence="4" id="KW-1134">Transmembrane beta strand</keyword>